<dbReference type="PANTHER" id="PTHR45398">
    <property type="match status" value="1"/>
</dbReference>
<evidence type="ECO:0000313" key="2">
    <source>
        <dbReference type="EMBL" id="MFC4891676.1"/>
    </source>
</evidence>
<feature type="domain" description="AMP-dependent synthetase/ligase" evidence="1">
    <location>
        <begin position="128"/>
        <end position="280"/>
    </location>
</feature>
<protein>
    <submittedName>
        <fullName evidence="2">AMP-binding protein</fullName>
    </submittedName>
</protein>
<dbReference type="SUPFAM" id="SSF56801">
    <property type="entry name" value="Acetyl-CoA synthetase-like"/>
    <property type="match status" value="1"/>
</dbReference>
<dbReference type="Gene3D" id="3.30.300.30">
    <property type="match status" value="1"/>
</dbReference>
<dbReference type="PANTHER" id="PTHR45398:SF1">
    <property type="entry name" value="ENZYME, PUTATIVE (JCVI)-RELATED"/>
    <property type="match status" value="1"/>
</dbReference>
<dbReference type="InterPro" id="IPR000873">
    <property type="entry name" value="AMP-dep_synth/lig_dom"/>
</dbReference>
<accession>A0ABV9TA37</accession>
<proteinExistence type="predicted"/>
<name>A0ABV9TA37_9GAMM</name>
<reference evidence="3" key="1">
    <citation type="journal article" date="2019" name="Int. J. Syst. Evol. Microbiol.">
        <title>The Global Catalogue of Microorganisms (GCM) 10K type strain sequencing project: providing services to taxonomists for standard genome sequencing and annotation.</title>
        <authorList>
            <consortium name="The Broad Institute Genomics Platform"/>
            <consortium name="The Broad Institute Genome Sequencing Center for Infectious Disease"/>
            <person name="Wu L."/>
            <person name="Ma J."/>
        </authorList>
    </citation>
    <scope>NUCLEOTIDE SEQUENCE [LARGE SCALE GENOMIC DNA]</scope>
    <source>
        <strain evidence="3">CGMCC 1.13718</strain>
    </source>
</reference>
<dbReference type="Proteomes" id="UP001595926">
    <property type="component" value="Unassembled WGS sequence"/>
</dbReference>
<dbReference type="RefSeq" id="WP_119330588.1">
    <property type="nucleotide sequence ID" value="NZ_JBHSJH010000001.1"/>
</dbReference>
<dbReference type="InterPro" id="IPR042099">
    <property type="entry name" value="ANL_N_sf"/>
</dbReference>
<dbReference type="InterPro" id="IPR045851">
    <property type="entry name" value="AMP-bd_C_sf"/>
</dbReference>
<organism evidence="2 3">
    <name type="scientific">Pseudofrancisella aestuarii</name>
    <dbReference type="NCBI Taxonomy" id="2670347"/>
    <lineage>
        <taxon>Bacteria</taxon>
        <taxon>Pseudomonadati</taxon>
        <taxon>Pseudomonadota</taxon>
        <taxon>Gammaproteobacteria</taxon>
        <taxon>Thiotrichales</taxon>
        <taxon>Francisellaceae</taxon>
        <taxon>Pseudofrancisella</taxon>
    </lineage>
</organism>
<dbReference type="EMBL" id="JBHSJH010000001">
    <property type="protein sequence ID" value="MFC4891676.1"/>
    <property type="molecule type" value="Genomic_DNA"/>
</dbReference>
<comment type="caution">
    <text evidence="2">The sequence shown here is derived from an EMBL/GenBank/DDBJ whole genome shotgun (WGS) entry which is preliminary data.</text>
</comment>
<evidence type="ECO:0000313" key="3">
    <source>
        <dbReference type="Proteomes" id="UP001595926"/>
    </source>
</evidence>
<keyword evidence="3" id="KW-1185">Reference proteome</keyword>
<gene>
    <name evidence="2" type="ORF">ACFPDQ_01265</name>
</gene>
<dbReference type="Pfam" id="PF00501">
    <property type="entry name" value="AMP-binding"/>
    <property type="match status" value="1"/>
</dbReference>
<dbReference type="Gene3D" id="3.40.50.12780">
    <property type="entry name" value="N-terminal domain of ligase-like"/>
    <property type="match status" value="1"/>
</dbReference>
<sequence>MNRSKNLTFISQLEYLHLNPDQIIFLDEERRIDSKTFIRNITTLSLMWTEKFHKKDSIALVINNFYSFICAWFACQILGKKIVILPNNQVGTLESLSNYYDTVIYDEDVDFNTESIYKPLDISLCTETIFFTSGSSGDYKAYSRTIKELENESTAINKCLNNYISTEAVIYATVSHQHLYGFSFYFLWAFLSGHLIQTQRLISPEGILNRLVKNNALIVTTPIMISHLDKSSMIGEDTLVLSSASALSRENALSFFEKYKKEVLEIYGSTETGVIAYRRQIAQSDWKCFSGVEISIDSNSQLIVKSDFFSNSQQCMADKVKINENNNFTLLGRVDRIVKLAGKRLSLSAMENYLNSHLWIKDNCCILCSSYREYIGVLLVLSEEGKIALNSLEKPLFTRQLKSYLLDYYSLETLPKKWRIVSKIPVNTQGKRVLVEILKEFE</sequence>
<evidence type="ECO:0000259" key="1">
    <source>
        <dbReference type="Pfam" id="PF00501"/>
    </source>
</evidence>